<dbReference type="AlphaFoldDB" id="A0A2A6D1B2"/>
<accession>A0A2A6D1B2</accession>
<dbReference type="OrthoDB" id="5799458at2759"/>
<accession>A0A8R1UWV6</accession>
<evidence type="ECO:0000313" key="1">
    <source>
        <dbReference type="EnsemblMetazoa" id="PPA42294.1"/>
    </source>
</evidence>
<dbReference type="EnsemblMetazoa" id="PPA42294.1">
    <property type="protein sequence ID" value="PPA42294.1"/>
    <property type="gene ID" value="WBGene00280663"/>
</dbReference>
<evidence type="ECO:0000313" key="2">
    <source>
        <dbReference type="Proteomes" id="UP000005239"/>
    </source>
</evidence>
<reference evidence="1" key="2">
    <citation type="submission" date="2022-06" db="UniProtKB">
        <authorList>
            <consortium name="EnsemblMetazoa"/>
        </authorList>
    </citation>
    <scope>IDENTIFICATION</scope>
    <source>
        <strain evidence="1">PS312</strain>
    </source>
</reference>
<protein>
    <submittedName>
        <fullName evidence="1">Uncharacterized protein</fullName>
    </submittedName>
</protein>
<gene>
    <name evidence="1" type="primary">WBGene00280663</name>
</gene>
<organism evidence="1 2">
    <name type="scientific">Pristionchus pacificus</name>
    <name type="common">Parasitic nematode worm</name>
    <dbReference type="NCBI Taxonomy" id="54126"/>
    <lineage>
        <taxon>Eukaryota</taxon>
        <taxon>Metazoa</taxon>
        <taxon>Ecdysozoa</taxon>
        <taxon>Nematoda</taxon>
        <taxon>Chromadorea</taxon>
        <taxon>Rhabditida</taxon>
        <taxon>Rhabditina</taxon>
        <taxon>Diplogasteromorpha</taxon>
        <taxon>Diplogasteroidea</taxon>
        <taxon>Neodiplogasteridae</taxon>
        <taxon>Pristionchus</taxon>
    </lineage>
</organism>
<keyword evidence="2" id="KW-1185">Reference proteome</keyword>
<sequence>MKFVFLLCLFGPVAVAFAQDEDLDTTLPAIADDADIGSLAEGDGEIHADGIALSASEGDGVSLDDSIEDIDSNADIGEIEDTKIDEHFHPRVCGCSLHRRRVGCLCAIKKAFHLGFTKGHTLGYERGFDDGKKKGEEIGFGRGKLVGFDEGFKDGRGKGFAEGIVVGHKKGRFEGIAIGKKEGIKIGGEKPILPRSLGWEAGKKKGIHVGYLKGFHAGLRKGKAGCEYKLESLKNKMIHRCYRLSDPHFHPHY</sequence>
<reference evidence="2" key="1">
    <citation type="journal article" date="2008" name="Nat. Genet.">
        <title>The Pristionchus pacificus genome provides a unique perspective on nematode lifestyle and parasitism.</title>
        <authorList>
            <person name="Dieterich C."/>
            <person name="Clifton S.W."/>
            <person name="Schuster L.N."/>
            <person name="Chinwalla A."/>
            <person name="Delehaunty K."/>
            <person name="Dinkelacker I."/>
            <person name="Fulton L."/>
            <person name="Fulton R."/>
            <person name="Godfrey J."/>
            <person name="Minx P."/>
            <person name="Mitreva M."/>
            <person name="Roeseler W."/>
            <person name="Tian H."/>
            <person name="Witte H."/>
            <person name="Yang S.P."/>
            <person name="Wilson R.K."/>
            <person name="Sommer R.J."/>
        </authorList>
    </citation>
    <scope>NUCLEOTIDE SEQUENCE [LARGE SCALE GENOMIC DNA]</scope>
    <source>
        <strain evidence="2">PS312</strain>
    </source>
</reference>
<dbReference type="Proteomes" id="UP000005239">
    <property type="component" value="Unassembled WGS sequence"/>
</dbReference>
<proteinExistence type="predicted"/>
<name>A0A2A6D1B2_PRIPA</name>